<keyword evidence="3" id="KW-1003">Cell membrane</keyword>
<dbReference type="EMBL" id="HE965806">
    <property type="protein sequence ID" value="CCJ52870.1"/>
    <property type="molecule type" value="Genomic_DNA"/>
</dbReference>
<keyword evidence="5" id="KW-0029">Amino-acid transport</keyword>
<dbReference type="HOGENOM" id="CLU_039929_1_1_4"/>
<organism evidence="10 11">
    <name type="scientific">Bordetella bronchiseptica 253</name>
    <dbReference type="NCBI Taxonomy" id="568707"/>
    <lineage>
        <taxon>Bacteria</taxon>
        <taxon>Pseudomonadati</taxon>
        <taxon>Pseudomonadota</taxon>
        <taxon>Betaproteobacteria</taxon>
        <taxon>Burkholderiales</taxon>
        <taxon>Alcaligenaceae</taxon>
        <taxon>Bordetella</taxon>
    </lineage>
</organism>
<dbReference type="AlphaFoldDB" id="A0A0C6P0K2"/>
<sequence>MSEFMQFIFSGVTVGAVYALVALGFAIIFNATGVVNFAQGEFVMLGGMITVFAHGAGLALPLAALLAIAVTAATGVALNRLAIEPARGAPVVSLIIITIGASIFIRGAVQSLFGKQIHSLPAFSGDDPIHVLGATILSQSLWMIGGAVAVFIVLWLFFTRTLIGRAVLATSNNRLAARLVGINTRFIMTLSFALSAAIGALAGVLITPITLTSYDVGLTLALKGFAAAMLGGMGSPKGALAGGILLGLLESLTAGYLSSQYKDAAAFLTILAVLFFMPQGLFGHKSTDRV</sequence>
<protein>
    <submittedName>
        <fullName evidence="10">Putative ABC-transporter permease component</fullName>
    </submittedName>
</protein>
<proteinExistence type="inferred from homology"/>
<dbReference type="GO" id="GO:0022857">
    <property type="term" value="F:transmembrane transporter activity"/>
    <property type="evidence" value="ECO:0007669"/>
    <property type="project" value="InterPro"/>
</dbReference>
<evidence type="ECO:0000256" key="7">
    <source>
        <dbReference type="ARBA" id="ARBA00023136"/>
    </source>
</evidence>
<dbReference type="OrthoDB" id="25113at2"/>
<evidence type="ECO:0000256" key="2">
    <source>
        <dbReference type="ARBA" id="ARBA00022448"/>
    </source>
</evidence>
<feature type="transmembrane region" description="Helical" evidence="9">
    <location>
        <begin position="129"/>
        <end position="158"/>
    </location>
</feature>
<evidence type="ECO:0000256" key="9">
    <source>
        <dbReference type="SAM" id="Phobius"/>
    </source>
</evidence>
<name>A0A0C6P0K2_BORBO</name>
<feature type="transmembrane region" description="Helical" evidence="9">
    <location>
        <begin position="186"/>
        <end position="206"/>
    </location>
</feature>
<comment type="similarity">
    <text evidence="8">Belongs to the binding-protein-dependent transport system permease family. LivHM subfamily.</text>
</comment>
<dbReference type="GO" id="GO:0005886">
    <property type="term" value="C:plasma membrane"/>
    <property type="evidence" value="ECO:0007669"/>
    <property type="project" value="UniProtKB-SubCell"/>
</dbReference>
<dbReference type="InterPro" id="IPR052157">
    <property type="entry name" value="BCAA_transport_permease"/>
</dbReference>
<evidence type="ECO:0000256" key="5">
    <source>
        <dbReference type="ARBA" id="ARBA00022970"/>
    </source>
</evidence>
<dbReference type="PANTHER" id="PTHR11795">
    <property type="entry name" value="BRANCHED-CHAIN AMINO ACID TRANSPORT SYSTEM PERMEASE PROTEIN LIVH"/>
    <property type="match status" value="1"/>
</dbReference>
<feature type="transmembrane region" description="Helical" evidence="9">
    <location>
        <begin position="51"/>
        <end position="78"/>
    </location>
</feature>
<keyword evidence="4 9" id="KW-0812">Transmembrane</keyword>
<keyword evidence="2" id="KW-0813">Transport</keyword>
<keyword evidence="6 9" id="KW-1133">Transmembrane helix</keyword>
<dbReference type="GeneID" id="93204615"/>
<keyword evidence="7 9" id="KW-0472">Membrane</keyword>
<dbReference type="PANTHER" id="PTHR11795:SF450">
    <property type="entry name" value="ABC TRANSPORTER PERMEASE PROTEIN"/>
    <property type="match status" value="1"/>
</dbReference>
<evidence type="ECO:0000256" key="4">
    <source>
        <dbReference type="ARBA" id="ARBA00022692"/>
    </source>
</evidence>
<evidence type="ECO:0000313" key="11">
    <source>
        <dbReference type="Proteomes" id="UP000007564"/>
    </source>
</evidence>
<feature type="transmembrane region" description="Helical" evidence="9">
    <location>
        <begin position="264"/>
        <end position="282"/>
    </location>
</feature>
<dbReference type="InterPro" id="IPR001851">
    <property type="entry name" value="ABC_transp_permease"/>
</dbReference>
<evidence type="ECO:0000256" key="6">
    <source>
        <dbReference type="ARBA" id="ARBA00022989"/>
    </source>
</evidence>
<comment type="subcellular location">
    <subcellularLocation>
        <location evidence="1">Cell membrane</location>
        <topology evidence="1">Multi-pass membrane protein</topology>
    </subcellularLocation>
</comment>
<reference evidence="10 11" key="1">
    <citation type="journal article" date="2012" name="BMC Genomics">
        <title>Comparative genomics of the classical Bordetella subspecies: the evolution and exchange of virulence-associated diversity amongst closely related pathogens.</title>
        <authorList>
            <person name="Park J."/>
            <person name="Zhang Y."/>
            <person name="Buboltz A.M."/>
            <person name="Zhang X."/>
            <person name="Schuster S.C."/>
            <person name="Ahuja U."/>
            <person name="Liu M."/>
            <person name="Miller J.F."/>
            <person name="Sebaihia M."/>
            <person name="Bentley S.D."/>
            <person name="Parkhill J."/>
            <person name="Harvill E.T."/>
        </authorList>
    </citation>
    <scope>NUCLEOTIDE SEQUENCE [LARGE SCALE GENOMIC DNA]</scope>
    <source>
        <strain evidence="10 11">253</strain>
    </source>
</reference>
<evidence type="ECO:0000256" key="1">
    <source>
        <dbReference type="ARBA" id="ARBA00004651"/>
    </source>
</evidence>
<dbReference type="RefSeq" id="WP_003810750.1">
    <property type="nucleotide sequence ID" value="NC_019382.1"/>
</dbReference>
<feature type="transmembrane region" description="Helical" evidence="9">
    <location>
        <begin position="90"/>
        <end position="109"/>
    </location>
</feature>
<evidence type="ECO:0000313" key="10">
    <source>
        <dbReference type="EMBL" id="CCJ52870.1"/>
    </source>
</evidence>
<dbReference type="GO" id="GO:0006865">
    <property type="term" value="P:amino acid transport"/>
    <property type="evidence" value="ECO:0007669"/>
    <property type="project" value="UniProtKB-KW"/>
</dbReference>
<evidence type="ECO:0000256" key="8">
    <source>
        <dbReference type="ARBA" id="ARBA00037998"/>
    </source>
</evidence>
<evidence type="ECO:0000256" key="3">
    <source>
        <dbReference type="ARBA" id="ARBA00022475"/>
    </source>
</evidence>
<dbReference type="KEGG" id="bbh:BN112_0952"/>
<feature type="transmembrane region" description="Helical" evidence="9">
    <location>
        <begin position="7"/>
        <end position="31"/>
    </location>
</feature>
<dbReference type="CDD" id="cd06582">
    <property type="entry name" value="TM_PBP1_LivH_like"/>
    <property type="match status" value="1"/>
</dbReference>
<dbReference type="Pfam" id="PF02653">
    <property type="entry name" value="BPD_transp_2"/>
    <property type="match status" value="1"/>
</dbReference>
<feature type="transmembrane region" description="Helical" evidence="9">
    <location>
        <begin position="238"/>
        <end position="258"/>
    </location>
</feature>
<gene>
    <name evidence="10" type="ORF">BN112_0952</name>
</gene>
<dbReference type="Proteomes" id="UP000007564">
    <property type="component" value="Chromosome"/>
</dbReference>
<accession>A0A0C6P0K2</accession>